<gene>
    <name evidence="3" type="ORF">FGG08_004738</name>
</gene>
<feature type="region of interest" description="Disordered" evidence="2">
    <location>
        <begin position="296"/>
        <end position="328"/>
    </location>
</feature>
<evidence type="ECO:0000313" key="4">
    <source>
        <dbReference type="Proteomes" id="UP000698800"/>
    </source>
</evidence>
<organism evidence="3 4">
    <name type="scientific">Glutinoglossum americanum</name>
    <dbReference type="NCBI Taxonomy" id="1670608"/>
    <lineage>
        <taxon>Eukaryota</taxon>
        <taxon>Fungi</taxon>
        <taxon>Dikarya</taxon>
        <taxon>Ascomycota</taxon>
        <taxon>Pezizomycotina</taxon>
        <taxon>Geoglossomycetes</taxon>
        <taxon>Geoglossales</taxon>
        <taxon>Geoglossaceae</taxon>
        <taxon>Glutinoglossum</taxon>
    </lineage>
</organism>
<name>A0A9P8KZ78_9PEZI</name>
<dbReference type="OrthoDB" id="5427204at2759"/>
<feature type="compositionally biased region" description="Low complexity" evidence="2">
    <location>
        <begin position="91"/>
        <end position="107"/>
    </location>
</feature>
<accession>A0A9P8KZ78</accession>
<comment type="caution">
    <text evidence="3">The sequence shown here is derived from an EMBL/GenBank/DDBJ whole genome shotgun (WGS) entry which is preliminary data.</text>
</comment>
<feature type="region of interest" description="Disordered" evidence="2">
    <location>
        <begin position="30"/>
        <end position="110"/>
    </location>
</feature>
<feature type="coiled-coil region" evidence="1">
    <location>
        <begin position="197"/>
        <end position="238"/>
    </location>
</feature>
<reference evidence="3" key="1">
    <citation type="submission" date="2021-03" db="EMBL/GenBank/DDBJ databases">
        <title>Comparative genomics and phylogenomic investigation of the class Geoglossomycetes provide insights into ecological specialization and systematics.</title>
        <authorList>
            <person name="Melie T."/>
            <person name="Pirro S."/>
            <person name="Miller A.N."/>
            <person name="Quandt A."/>
        </authorList>
    </citation>
    <scope>NUCLEOTIDE SEQUENCE</scope>
    <source>
        <strain evidence="3">GBOQ0MN5Z8</strain>
    </source>
</reference>
<keyword evidence="1" id="KW-0175">Coiled coil</keyword>
<sequence length="420" mass="46750">MVHRGAITRTPQSYPTTTYGNALQLQAVSGSASPQMEIMKRQDVEKERDDSLKRAQQLSIDESSRAPESTPLPSLRERRRRSFVSDVTIAQPQSSVSQSPSSGYFPSPMQPPLPNVRAFSSASSLGFTGNHMLPPISPSSQPQSQPSHAALTAHLQDLQHQVGTKAIALQTLQAEYNHLLSAYQRSQLRCGTLEKKFQVSDTEINNLTEERNRLQAQCEGFEKQVEELLEQRDAANKLSIANGGQYTSILQQASRLELKSLSDWKKWRAEKEEWERQKEEMERRIKQLEIEKEEGFVGSKKPHALENSSGLLRKSQNPSDSPTGGLPDHRASILTLTFVPGDIILSTNPDDLREEIVRLRQKINDLDRTLQELKTEGQRIDQIISGISAISRGVIAKVDAVTAVTATPEGTSAIEDAMHQ</sequence>
<dbReference type="AlphaFoldDB" id="A0A9P8KZ78"/>
<keyword evidence="4" id="KW-1185">Reference proteome</keyword>
<evidence type="ECO:0000313" key="3">
    <source>
        <dbReference type="EMBL" id="KAH0538663.1"/>
    </source>
</evidence>
<dbReference type="EMBL" id="JAGHQL010000100">
    <property type="protein sequence ID" value="KAH0538663.1"/>
    <property type="molecule type" value="Genomic_DNA"/>
</dbReference>
<evidence type="ECO:0000256" key="1">
    <source>
        <dbReference type="SAM" id="Coils"/>
    </source>
</evidence>
<proteinExistence type="predicted"/>
<dbReference type="Proteomes" id="UP000698800">
    <property type="component" value="Unassembled WGS sequence"/>
</dbReference>
<feature type="coiled-coil region" evidence="1">
    <location>
        <begin position="264"/>
        <end position="291"/>
    </location>
</feature>
<feature type="compositionally biased region" description="Low complexity" evidence="2">
    <location>
        <begin position="138"/>
        <end position="147"/>
    </location>
</feature>
<protein>
    <submittedName>
        <fullName evidence="3">Uncharacterized protein</fullName>
    </submittedName>
</protein>
<feature type="compositionally biased region" description="Basic and acidic residues" evidence="2">
    <location>
        <begin position="38"/>
        <end position="53"/>
    </location>
</feature>
<feature type="region of interest" description="Disordered" evidence="2">
    <location>
        <begin position="130"/>
        <end position="150"/>
    </location>
</feature>
<dbReference type="Gene3D" id="1.10.287.2610">
    <property type="match status" value="1"/>
</dbReference>
<feature type="compositionally biased region" description="Polar residues" evidence="2">
    <location>
        <begin position="306"/>
        <end position="322"/>
    </location>
</feature>
<evidence type="ECO:0000256" key="2">
    <source>
        <dbReference type="SAM" id="MobiDB-lite"/>
    </source>
</evidence>